<evidence type="ECO:0000256" key="1">
    <source>
        <dbReference type="ARBA" id="ARBA00023125"/>
    </source>
</evidence>
<dbReference type="PANTHER" id="PTHR46797">
    <property type="entry name" value="HTH-TYPE TRANSCRIPTIONAL REGULATOR"/>
    <property type="match status" value="1"/>
</dbReference>
<dbReference type="GO" id="GO:0005829">
    <property type="term" value="C:cytosol"/>
    <property type="evidence" value="ECO:0007669"/>
    <property type="project" value="TreeGrafter"/>
</dbReference>
<dbReference type="Gene3D" id="2.60.120.10">
    <property type="entry name" value="Jelly Rolls"/>
    <property type="match status" value="1"/>
</dbReference>
<dbReference type="SMART" id="SM00530">
    <property type="entry name" value="HTH_XRE"/>
    <property type="match status" value="1"/>
</dbReference>
<dbReference type="AlphaFoldDB" id="A0A937RH09"/>
<proteinExistence type="predicted"/>
<sequence length="238" mass="24581">MPPHPSPRHPAPPGPRPPARVTEAPSAEAPAAGQPAAGGAPSGAGQPAAGPALRAIGVAIRAARRRAGMPMTALAEKAGVSQPYLSQLENGRNNPSIQTLYRIANALELSPQDLLPSDQSDVVITRAGAAAGTGIEDRPDAAVARVLVGAPGKIIQAQEVTAEPGAFLGDFFEHDGEEFVYLLAGEVAVELDGGRGERLSVGDSMWYPATTPHRWRSVGAETARILVMSAAVPRGRPH</sequence>
<accession>A0A937RH09</accession>
<name>A0A937RH09_9ACTN</name>
<dbReference type="SUPFAM" id="SSF47413">
    <property type="entry name" value="lambda repressor-like DNA-binding domains"/>
    <property type="match status" value="1"/>
</dbReference>
<keyword evidence="1" id="KW-0238">DNA-binding</keyword>
<gene>
    <name evidence="4" type="ORF">I7412_01560</name>
</gene>
<reference evidence="4" key="1">
    <citation type="submission" date="2020-12" db="EMBL/GenBank/DDBJ databases">
        <title>Genomic characterization of non-nitrogen-fixing Frankia strains.</title>
        <authorList>
            <person name="Carlos-Shanley C."/>
            <person name="Guerra T."/>
            <person name="Hahn D."/>
        </authorList>
    </citation>
    <scope>NUCLEOTIDE SEQUENCE</scope>
    <source>
        <strain evidence="4">CN6</strain>
    </source>
</reference>
<feature type="compositionally biased region" description="Low complexity" evidence="2">
    <location>
        <begin position="19"/>
        <end position="48"/>
    </location>
</feature>
<dbReference type="Pfam" id="PF01381">
    <property type="entry name" value="HTH_3"/>
    <property type="match status" value="1"/>
</dbReference>
<comment type="caution">
    <text evidence="4">The sequence shown here is derived from an EMBL/GenBank/DDBJ whole genome shotgun (WGS) entry which is preliminary data.</text>
</comment>
<evidence type="ECO:0000259" key="3">
    <source>
        <dbReference type="PROSITE" id="PS50943"/>
    </source>
</evidence>
<protein>
    <submittedName>
        <fullName evidence="4">Helix-turn-helix domain-containing protein</fullName>
    </submittedName>
</protein>
<dbReference type="GO" id="GO:0003700">
    <property type="term" value="F:DNA-binding transcription factor activity"/>
    <property type="evidence" value="ECO:0007669"/>
    <property type="project" value="TreeGrafter"/>
</dbReference>
<dbReference type="PANTHER" id="PTHR46797:SF1">
    <property type="entry name" value="METHYLPHOSPHONATE SYNTHASE"/>
    <property type="match status" value="1"/>
</dbReference>
<dbReference type="Gene3D" id="1.10.260.40">
    <property type="entry name" value="lambda repressor-like DNA-binding domains"/>
    <property type="match status" value="1"/>
</dbReference>
<dbReference type="Pfam" id="PF07883">
    <property type="entry name" value="Cupin_2"/>
    <property type="match status" value="1"/>
</dbReference>
<dbReference type="InterPro" id="IPR050807">
    <property type="entry name" value="TransReg_Diox_bact_type"/>
</dbReference>
<dbReference type="InterPro" id="IPR001387">
    <property type="entry name" value="Cro/C1-type_HTH"/>
</dbReference>
<feature type="region of interest" description="Disordered" evidence="2">
    <location>
        <begin position="1"/>
        <end position="48"/>
    </location>
</feature>
<dbReference type="InterPro" id="IPR011051">
    <property type="entry name" value="RmlC_Cupin_sf"/>
</dbReference>
<feature type="compositionally biased region" description="Pro residues" evidence="2">
    <location>
        <begin position="1"/>
        <end position="18"/>
    </location>
</feature>
<evidence type="ECO:0000313" key="5">
    <source>
        <dbReference type="Proteomes" id="UP000604475"/>
    </source>
</evidence>
<organism evidence="4 5">
    <name type="scientific">Frankia nepalensis</name>
    <dbReference type="NCBI Taxonomy" id="1836974"/>
    <lineage>
        <taxon>Bacteria</taxon>
        <taxon>Bacillati</taxon>
        <taxon>Actinomycetota</taxon>
        <taxon>Actinomycetes</taxon>
        <taxon>Frankiales</taxon>
        <taxon>Frankiaceae</taxon>
        <taxon>Frankia</taxon>
    </lineage>
</organism>
<dbReference type="RefSeq" id="WP_203006947.1">
    <property type="nucleotide sequence ID" value="NZ_JADWYU010000097.1"/>
</dbReference>
<dbReference type="CDD" id="cd00093">
    <property type="entry name" value="HTH_XRE"/>
    <property type="match status" value="1"/>
</dbReference>
<dbReference type="InterPro" id="IPR010982">
    <property type="entry name" value="Lambda_DNA-bd_dom_sf"/>
</dbReference>
<dbReference type="InterPro" id="IPR013096">
    <property type="entry name" value="Cupin_2"/>
</dbReference>
<dbReference type="EMBL" id="JAEACQ010000122">
    <property type="protein sequence ID" value="MBL7625886.1"/>
    <property type="molecule type" value="Genomic_DNA"/>
</dbReference>
<feature type="domain" description="HTH cro/C1-type" evidence="3">
    <location>
        <begin position="60"/>
        <end position="114"/>
    </location>
</feature>
<dbReference type="CDD" id="cd02209">
    <property type="entry name" value="cupin_XRE_C"/>
    <property type="match status" value="1"/>
</dbReference>
<dbReference type="InterPro" id="IPR014710">
    <property type="entry name" value="RmlC-like_jellyroll"/>
</dbReference>
<keyword evidence="5" id="KW-1185">Reference proteome</keyword>
<dbReference type="GO" id="GO:0003677">
    <property type="term" value="F:DNA binding"/>
    <property type="evidence" value="ECO:0007669"/>
    <property type="project" value="UniProtKB-KW"/>
</dbReference>
<evidence type="ECO:0000256" key="2">
    <source>
        <dbReference type="SAM" id="MobiDB-lite"/>
    </source>
</evidence>
<dbReference type="SUPFAM" id="SSF51182">
    <property type="entry name" value="RmlC-like cupins"/>
    <property type="match status" value="1"/>
</dbReference>
<dbReference type="PROSITE" id="PS50943">
    <property type="entry name" value="HTH_CROC1"/>
    <property type="match status" value="1"/>
</dbReference>
<dbReference type="Proteomes" id="UP000604475">
    <property type="component" value="Unassembled WGS sequence"/>
</dbReference>
<evidence type="ECO:0000313" key="4">
    <source>
        <dbReference type="EMBL" id="MBL7625886.1"/>
    </source>
</evidence>